<dbReference type="Gene3D" id="2.60.40.1080">
    <property type="match status" value="2"/>
</dbReference>
<dbReference type="Proteomes" id="UP001292913">
    <property type="component" value="Unassembled WGS sequence"/>
</dbReference>
<evidence type="ECO:0000313" key="2">
    <source>
        <dbReference type="EMBL" id="MDY7260174.1"/>
    </source>
</evidence>
<dbReference type="RefSeq" id="WP_320979946.1">
    <property type="nucleotide sequence ID" value="NZ_JARZAK010000019.1"/>
</dbReference>
<dbReference type="EMBL" id="JARZAK010000019">
    <property type="protein sequence ID" value="MDY7260174.1"/>
    <property type="molecule type" value="Genomic_DNA"/>
</dbReference>
<keyword evidence="3" id="KW-1185">Reference proteome</keyword>
<accession>A0ABU5HVF1</accession>
<evidence type="ECO:0000313" key="3">
    <source>
        <dbReference type="Proteomes" id="UP001292913"/>
    </source>
</evidence>
<dbReference type="InterPro" id="IPR003343">
    <property type="entry name" value="Big_2"/>
</dbReference>
<dbReference type="SUPFAM" id="SSF49373">
    <property type="entry name" value="Invasin/intimin cell-adhesion fragments"/>
    <property type="match status" value="1"/>
</dbReference>
<sequence length="330" mass="35794">MFAAAVICAACGDDDEISQVEVVENPVTGISVENEYITEEGDIVFDEVGITTALRVSVIPDNAGNLEEYSFRFGSSNEDVFTVNREGVITGIASGEAELTVTLVDNANIARFQSKYRVAVDYQVRVEEIIVADGMGVLDLVVGDTYDLNATLVVLPDNVEDKSVSYNLKEGDEVISLENGIIEVLASGTAVIEIIANDGSGVSTELRIEAKDTPDTDLFFESIMARYQIQTDYLLLILFDRNTTNNTLRIALNTTVLLPGEYSKADIRAVGFTGVDKDKQVDLSNPGSFTIQYDEATQKYTIKGVLNIAESASSPALTMGFEFVGEMIKL</sequence>
<gene>
    <name evidence="2" type="ORF">QHG74_20895</name>
</gene>
<dbReference type="InterPro" id="IPR008964">
    <property type="entry name" value="Invasin/intimin_cell_adhesion"/>
</dbReference>
<organism evidence="2 3">
    <name type="scientific">Bacteroides vicugnae</name>
    <dbReference type="NCBI Taxonomy" id="3037989"/>
    <lineage>
        <taxon>Bacteria</taxon>
        <taxon>Pseudomonadati</taxon>
        <taxon>Bacteroidota</taxon>
        <taxon>Bacteroidia</taxon>
        <taxon>Bacteroidales</taxon>
        <taxon>Bacteroidaceae</taxon>
        <taxon>Bacteroides</taxon>
    </lineage>
</organism>
<reference evidence="2 3" key="1">
    <citation type="submission" date="2023-04" db="EMBL/GenBank/DDBJ databases">
        <title>Bacteroides pacosi sp. nov., isolated from the fecal material of an alpaca.</title>
        <authorList>
            <person name="Miller S."/>
            <person name="Hendry M."/>
            <person name="King J."/>
            <person name="Sankaranarayanan K."/>
            <person name="Lawson P.A."/>
        </authorList>
    </citation>
    <scope>NUCLEOTIDE SEQUENCE [LARGE SCALE GENOMIC DNA]</scope>
    <source>
        <strain evidence="2 3">A2-P53</strain>
    </source>
</reference>
<comment type="caution">
    <text evidence="2">The sequence shown here is derived from an EMBL/GenBank/DDBJ whole genome shotgun (WGS) entry which is preliminary data.</text>
</comment>
<dbReference type="Pfam" id="PF02368">
    <property type="entry name" value="Big_2"/>
    <property type="match status" value="1"/>
</dbReference>
<feature type="domain" description="BIG2" evidence="1">
    <location>
        <begin position="47"/>
        <end position="104"/>
    </location>
</feature>
<proteinExistence type="predicted"/>
<evidence type="ECO:0000259" key="1">
    <source>
        <dbReference type="Pfam" id="PF02368"/>
    </source>
</evidence>
<name>A0ABU5HVF1_9BACE</name>
<protein>
    <submittedName>
        <fullName evidence="2">Ig-like domain-containing protein</fullName>
    </submittedName>
</protein>